<dbReference type="InterPro" id="IPR017520">
    <property type="entry name" value="CHP03086"/>
</dbReference>
<dbReference type="Pfam" id="PF12680">
    <property type="entry name" value="SnoaL_2"/>
    <property type="match status" value="1"/>
</dbReference>
<organism evidence="3 4">
    <name type="scientific">Actinomadura soli</name>
    <dbReference type="NCBI Taxonomy" id="2508997"/>
    <lineage>
        <taxon>Bacteria</taxon>
        <taxon>Bacillati</taxon>
        <taxon>Actinomycetota</taxon>
        <taxon>Actinomycetes</taxon>
        <taxon>Streptosporangiales</taxon>
        <taxon>Thermomonosporaceae</taxon>
        <taxon>Actinomadura</taxon>
    </lineage>
</organism>
<dbReference type="EMBL" id="VCKW01000054">
    <property type="protein sequence ID" value="TMR02168.1"/>
    <property type="molecule type" value="Genomic_DNA"/>
</dbReference>
<evidence type="ECO:0000259" key="1">
    <source>
        <dbReference type="Pfam" id="PF11716"/>
    </source>
</evidence>
<dbReference type="GO" id="GO:0046872">
    <property type="term" value="F:metal ion binding"/>
    <property type="evidence" value="ECO:0007669"/>
    <property type="project" value="InterPro"/>
</dbReference>
<feature type="domain" description="SnoaL-like" evidence="2">
    <location>
        <begin position="22"/>
        <end position="114"/>
    </location>
</feature>
<sequence>MAARRGPTPLGEIMDALAIAGRYYDAWIHHAGDMTGVPLAADFTFTGPVAGFDSAAGYRAMAAQAGAAVRSFRVRHQFATDRMVCSIVDWEMDPLPGTLTAAELLHVRDGQIVQGELIYDAEDLRRVMAAATDPLRLLRRGYDDTAELIERVTADGWAAPGPCTGWTVRQTANHLTGGLLLITRVAEGTPPDPAEIDAQAQADIDHLGTDPAGALRAVAGRSLVALGEPGVLQREFPFLGGLSSGVTLASICLLETLVHGWDIAQGAEIDHPADEEVVDAVWAYARHAIGDDQRRAGMFAEPLPITPAADTFVALLAHLGRRA</sequence>
<protein>
    <submittedName>
        <fullName evidence="3">TIGR03086 family protein</fullName>
    </submittedName>
</protein>
<keyword evidence="4" id="KW-1185">Reference proteome</keyword>
<dbReference type="Proteomes" id="UP000309174">
    <property type="component" value="Unassembled WGS sequence"/>
</dbReference>
<evidence type="ECO:0000313" key="3">
    <source>
        <dbReference type="EMBL" id="TMR02168.1"/>
    </source>
</evidence>
<dbReference type="AlphaFoldDB" id="A0A5C4JDT2"/>
<reference evidence="3 4" key="1">
    <citation type="submission" date="2019-05" db="EMBL/GenBank/DDBJ databases">
        <title>Draft genome sequence of Actinomadura sp. 14C53.</title>
        <authorList>
            <person name="Saricaoglu S."/>
            <person name="Isik K."/>
        </authorList>
    </citation>
    <scope>NUCLEOTIDE SEQUENCE [LARGE SCALE GENOMIC DNA]</scope>
    <source>
        <strain evidence="3 4">14C53</strain>
    </source>
</reference>
<comment type="caution">
    <text evidence="3">The sequence shown here is derived from an EMBL/GenBank/DDBJ whole genome shotgun (WGS) entry which is preliminary data.</text>
</comment>
<dbReference type="Gene3D" id="1.20.120.450">
    <property type="entry name" value="dinb family like domain"/>
    <property type="match status" value="1"/>
</dbReference>
<dbReference type="Pfam" id="PF11716">
    <property type="entry name" value="MDMPI_N"/>
    <property type="match status" value="1"/>
</dbReference>
<gene>
    <name evidence="3" type="ORF">ETD83_13185</name>
</gene>
<evidence type="ECO:0000313" key="4">
    <source>
        <dbReference type="Proteomes" id="UP000309174"/>
    </source>
</evidence>
<dbReference type="NCBIfam" id="TIGR03083">
    <property type="entry name" value="maleylpyruvate isomerase family mycothiol-dependent enzyme"/>
    <property type="match status" value="1"/>
</dbReference>
<dbReference type="InterPro" id="IPR034660">
    <property type="entry name" value="DinB/YfiT-like"/>
</dbReference>
<dbReference type="Gene3D" id="3.10.450.50">
    <property type="match status" value="1"/>
</dbReference>
<dbReference type="InterPro" id="IPR037401">
    <property type="entry name" value="SnoaL-like"/>
</dbReference>
<name>A0A5C4JDT2_9ACTN</name>
<dbReference type="SUPFAM" id="SSF109854">
    <property type="entry name" value="DinB/YfiT-like putative metalloenzymes"/>
    <property type="match status" value="1"/>
</dbReference>
<dbReference type="NCBIfam" id="TIGR03086">
    <property type="entry name" value="TIGR03086 family metal-binding protein"/>
    <property type="match status" value="1"/>
</dbReference>
<feature type="domain" description="Mycothiol-dependent maleylpyruvate isomerase metal-binding" evidence="1">
    <location>
        <begin position="139"/>
        <end position="264"/>
    </location>
</feature>
<dbReference type="InterPro" id="IPR017517">
    <property type="entry name" value="Maleyloyr_isom"/>
</dbReference>
<proteinExistence type="predicted"/>
<dbReference type="InterPro" id="IPR024344">
    <property type="entry name" value="MDMPI_metal-binding"/>
</dbReference>
<evidence type="ECO:0000259" key="2">
    <source>
        <dbReference type="Pfam" id="PF12680"/>
    </source>
</evidence>
<dbReference type="InterPro" id="IPR032710">
    <property type="entry name" value="NTF2-like_dom_sf"/>
</dbReference>
<dbReference type="OrthoDB" id="5185819at2"/>
<accession>A0A5C4JDT2</accession>
<dbReference type="SUPFAM" id="SSF54427">
    <property type="entry name" value="NTF2-like"/>
    <property type="match status" value="1"/>
</dbReference>